<evidence type="ECO:0000313" key="1">
    <source>
        <dbReference type="EMBL" id="RKX70365.1"/>
    </source>
</evidence>
<evidence type="ECO:0000313" key="2">
    <source>
        <dbReference type="Proteomes" id="UP000271125"/>
    </source>
</evidence>
<name>A0A660SHR8_UNCT6</name>
<protein>
    <submittedName>
        <fullName evidence="1">Uncharacterized protein</fullName>
    </submittedName>
</protein>
<dbReference type="AlphaFoldDB" id="A0A660SHR8"/>
<accession>A0A660SHR8</accession>
<dbReference type="EMBL" id="QNBD01000138">
    <property type="protein sequence ID" value="RKX70365.1"/>
    <property type="molecule type" value="Genomic_DNA"/>
</dbReference>
<dbReference type="Proteomes" id="UP000271125">
    <property type="component" value="Unassembled WGS sequence"/>
</dbReference>
<proteinExistence type="predicted"/>
<sequence>MGDGADNFILYDVIPFYMNKQYTAIRITKELREILYKLGRKNETYEDIIRRLIKEAGYDIEKL</sequence>
<organism evidence="1 2">
    <name type="scientific">candidate division TA06 bacterium</name>
    <dbReference type="NCBI Taxonomy" id="2250710"/>
    <lineage>
        <taxon>Bacteria</taxon>
        <taxon>Bacteria division TA06</taxon>
    </lineage>
</organism>
<gene>
    <name evidence="1" type="ORF">DRP43_03405</name>
</gene>
<reference evidence="1 2" key="1">
    <citation type="submission" date="2018-06" db="EMBL/GenBank/DDBJ databases">
        <title>Extensive metabolic versatility and redundancy in microbially diverse, dynamic hydrothermal sediments.</title>
        <authorList>
            <person name="Dombrowski N."/>
            <person name="Teske A."/>
            <person name="Baker B.J."/>
        </authorList>
    </citation>
    <scope>NUCLEOTIDE SEQUENCE [LARGE SCALE GENOMIC DNA]</scope>
    <source>
        <strain evidence="1">B10_G13</strain>
    </source>
</reference>
<comment type="caution">
    <text evidence="1">The sequence shown here is derived from an EMBL/GenBank/DDBJ whole genome shotgun (WGS) entry which is preliminary data.</text>
</comment>